<dbReference type="RefSeq" id="WP_136575003.1">
    <property type="nucleotide sequence ID" value="NZ_STFG01000047.1"/>
</dbReference>
<reference evidence="2 3" key="1">
    <citation type="journal article" date="2015" name="Antonie Van Leeuwenhoek">
        <title>Lampropedia puyangensis sp. nov., isolated from symptomatic bark of Populus ? euramericana canker and emended description of Lampropedia hyalina (Ehrenberg 1832) Lee et al. 2004.</title>
        <authorList>
            <person name="Li Y."/>
            <person name="Wang T."/>
            <person name="Piao C.G."/>
            <person name="Wang L.F."/>
            <person name="Tian G.Z."/>
            <person name="Zhu T.H."/>
            <person name="Guo M.W."/>
        </authorList>
    </citation>
    <scope>NUCLEOTIDE SEQUENCE [LARGE SCALE GENOMIC DNA]</scope>
    <source>
        <strain evidence="2 3">2-bin</strain>
    </source>
</reference>
<comment type="caution">
    <text evidence="2">The sequence shown here is derived from an EMBL/GenBank/DDBJ whole genome shotgun (WGS) entry which is preliminary data.</text>
</comment>
<keyword evidence="3" id="KW-1185">Reference proteome</keyword>
<dbReference type="AlphaFoldDB" id="A0A4S8ESZ6"/>
<proteinExistence type="inferred from homology"/>
<sequence>MTNTHPPRHIPFQGVSNFRDLGGYTTQDQRQLQWKKIYRSDRPSDFTVQDLQQFAALGIARSIDFRGAAEAHIHNYSIPQLQRIEIPIEPKVVQSLQSLVTEGNALNAATAHLLMEQTYSAFASHNTAQYSAFFDTLLATDSPILFHCTAGKDRTGFAAALLLEALGVDRATIMQDYLLTNSLYKRVATPHTTLPEEVLSVLWRVAPSFLDAAYQEIDQQYGSMPNYLRHELGLTPEAQLELKHRYLQPTAA</sequence>
<accession>A0A4S8ESZ6</accession>
<dbReference type="PANTHER" id="PTHR31126:SF1">
    <property type="entry name" value="TYROSINE SPECIFIC PROTEIN PHOSPHATASES DOMAIN-CONTAINING PROTEIN"/>
    <property type="match status" value="1"/>
</dbReference>
<protein>
    <submittedName>
        <fullName evidence="2">Tyrosine-protein phosphatase</fullName>
    </submittedName>
</protein>
<name>A0A4S8ESZ6_9BURK</name>
<evidence type="ECO:0000313" key="2">
    <source>
        <dbReference type="EMBL" id="THT95391.1"/>
    </source>
</evidence>
<gene>
    <name evidence="2" type="ORF">E9531_17220</name>
</gene>
<dbReference type="PANTHER" id="PTHR31126">
    <property type="entry name" value="TYROSINE-PROTEIN PHOSPHATASE"/>
    <property type="match status" value="1"/>
</dbReference>
<dbReference type="Pfam" id="PF13350">
    <property type="entry name" value="Y_phosphatase3"/>
    <property type="match status" value="1"/>
</dbReference>
<comment type="similarity">
    <text evidence="1">Belongs to the protein-tyrosine phosphatase family.</text>
</comment>
<organism evidence="2 3">
    <name type="scientific">Lampropedia puyangensis</name>
    <dbReference type="NCBI Taxonomy" id="1330072"/>
    <lineage>
        <taxon>Bacteria</taxon>
        <taxon>Pseudomonadati</taxon>
        <taxon>Pseudomonadota</taxon>
        <taxon>Betaproteobacteria</taxon>
        <taxon>Burkholderiales</taxon>
        <taxon>Comamonadaceae</taxon>
        <taxon>Lampropedia</taxon>
    </lineage>
</organism>
<dbReference type="GO" id="GO:0004721">
    <property type="term" value="F:phosphoprotein phosphatase activity"/>
    <property type="evidence" value="ECO:0007669"/>
    <property type="project" value="InterPro"/>
</dbReference>
<evidence type="ECO:0000313" key="3">
    <source>
        <dbReference type="Proteomes" id="UP000308917"/>
    </source>
</evidence>
<dbReference type="Proteomes" id="UP000308917">
    <property type="component" value="Unassembled WGS sequence"/>
</dbReference>
<dbReference type="InterPro" id="IPR029021">
    <property type="entry name" value="Prot-tyrosine_phosphatase-like"/>
</dbReference>
<dbReference type="OrthoDB" id="1188001at2"/>
<dbReference type="InterPro" id="IPR016130">
    <property type="entry name" value="Tyr_Pase_AS"/>
</dbReference>
<dbReference type="Gene3D" id="3.90.190.10">
    <property type="entry name" value="Protein tyrosine phosphatase superfamily"/>
    <property type="match status" value="1"/>
</dbReference>
<dbReference type="PROSITE" id="PS00383">
    <property type="entry name" value="TYR_PHOSPHATASE_1"/>
    <property type="match status" value="1"/>
</dbReference>
<dbReference type="EMBL" id="STFG01000047">
    <property type="protein sequence ID" value="THT95391.1"/>
    <property type="molecule type" value="Genomic_DNA"/>
</dbReference>
<evidence type="ECO:0000256" key="1">
    <source>
        <dbReference type="ARBA" id="ARBA00009580"/>
    </source>
</evidence>
<dbReference type="SUPFAM" id="SSF52799">
    <property type="entry name" value="(Phosphotyrosine protein) phosphatases II"/>
    <property type="match status" value="1"/>
</dbReference>
<dbReference type="InterPro" id="IPR026893">
    <property type="entry name" value="Tyr/Ser_Pase_IphP-type"/>
</dbReference>